<name>A0A836ADW3_SHEEP</name>
<comment type="catalytic activity">
    <reaction evidence="1">
        <text>[heparosan-N-sulfate](n) = [heparan-N-sulfate](n)</text>
        <dbReference type="Rhea" id="RHEA:20197"/>
        <dbReference type="Rhea" id="RHEA-COMP:9556"/>
        <dbReference type="Rhea" id="RHEA-COMP:9557"/>
        <dbReference type="ChEBI" id="CHEBI:58041"/>
        <dbReference type="ChEBI" id="CHEBI:58287"/>
        <dbReference type="EC" id="5.1.3.17"/>
    </reaction>
</comment>
<dbReference type="EC" id="5.1.3.17" evidence="6"/>
<gene>
    <name evidence="15" type="ORF">JEQ12_017842</name>
</gene>
<feature type="domain" description="D-glucuronyl C5-epimerase C-terminal" evidence="13">
    <location>
        <begin position="573"/>
        <end position="764"/>
    </location>
</feature>
<keyword evidence="10" id="KW-0472">Membrane</keyword>
<evidence type="ECO:0000256" key="4">
    <source>
        <dbReference type="ARBA" id="ARBA00005093"/>
    </source>
</evidence>
<evidence type="ECO:0000259" key="13">
    <source>
        <dbReference type="Pfam" id="PF06662"/>
    </source>
</evidence>
<organism evidence="15 16">
    <name type="scientific">Ovis aries</name>
    <name type="common">Sheep</name>
    <dbReference type="NCBI Taxonomy" id="9940"/>
    <lineage>
        <taxon>Eukaryota</taxon>
        <taxon>Metazoa</taxon>
        <taxon>Chordata</taxon>
        <taxon>Craniata</taxon>
        <taxon>Vertebrata</taxon>
        <taxon>Euteleostomi</taxon>
        <taxon>Mammalia</taxon>
        <taxon>Eutheria</taxon>
        <taxon>Laurasiatheria</taxon>
        <taxon>Artiodactyla</taxon>
        <taxon>Ruminantia</taxon>
        <taxon>Pecora</taxon>
        <taxon>Bovidae</taxon>
        <taxon>Caprinae</taxon>
        <taxon>Ovis</taxon>
    </lineage>
</organism>
<evidence type="ECO:0000256" key="3">
    <source>
        <dbReference type="ARBA" id="ARBA00004841"/>
    </source>
</evidence>
<evidence type="ECO:0000313" key="16">
    <source>
        <dbReference type="Proteomes" id="UP000664991"/>
    </source>
</evidence>
<sequence length="774" mass="87609">MKPPPPPPPFPLLNYRSAIFQDPAQPVSPHSTLVFKALLVSCPTAFSRPDHYQCHLCTESREKHAQWRSPHCGDPKQEGQEACLRTVVSIFLQGSPVRLPYDAAQVIALFTGKGNFISEYMQKCQASPTLFLLCSEDNHDECDQDIRLQILLRYGLNMRCLAARVNYKTLIIICTLFTLVTVLLWNKCSSDKAIQVPRHLSSGFRADALEKRAAASESNNYVNHMAKQSEEAFPQEQQKAPPVVGGFNNNGGGKVLGLKYEEIDCLINDEHTIKGRREGNEVFLPFTWVEKYFDVYGKVVQYDGYDRFEFSHSYSKVYAQRAPYHPDGVFMSFEGYNVEVRDRVKCISGVEGVPLSTQWGPQGYFYPIQIAQYGLSHYSKNLTEKPPHIEVYETAEDRDKNSKPSDWTVPKGCFMASVADKSRFTNVKQFIAPETSEGVSLQLGNTKDFIISFDLKFLTNGSVSVVLETTEKNQLFTVHYVSNTQLIAFKERDIYYGIGPRTSWSTVTRDLVTDLRKGVGLSNTKAVKPTRIMPKKVVRLIAKGKGFLDNITISTTAHMAAFFAASDWLVRNQDEKGGWPIMVTRKLGEGFKSLEPGWYSAMAQGQAISTLVRAYLLTKDHIFLSSALRATAPYKFLSEQHGVKAVFMNKHDWYEEYPTTPSSFVLNGFMYSLIGLYDLKETAGEKLGKEARSLYERGMESLKAMLPLYDTGSGTIYDLRHFMLGIAPNLARWDYHTTHINQLQLLSTIDESPIFKEFVKRWKSYLKGSRAKHN</sequence>
<dbReference type="GO" id="GO:0015012">
    <property type="term" value="P:heparan sulfate proteoglycan biosynthetic process"/>
    <property type="evidence" value="ECO:0007669"/>
    <property type="project" value="InterPro"/>
</dbReference>
<evidence type="ECO:0000256" key="6">
    <source>
        <dbReference type="ARBA" id="ARBA00012087"/>
    </source>
</evidence>
<evidence type="ECO:0000256" key="7">
    <source>
        <dbReference type="ARBA" id="ARBA00022692"/>
    </source>
</evidence>
<accession>A0A836ADW3</accession>
<feature type="domain" description="D-glucuronyl C5-epimerase beta-sandwich" evidence="14">
    <location>
        <begin position="425"/>
        <end position="545"/>
    </location>
</feature>
<dbReference type="Proteomes" id="UP000664991">
    <property type="component" value="Unassembled WGS sequence"/>
</dbReference>
<dbReference type="GO" id="GO:0047464">
    <property type="term" value="F:heparosan-N-sulfate-glucuronate 5-epimerase activity"/>
    <property type="evidence" value="ECO:0007669"/>
    <property type="project" value="UniProtKB-EC"/>
</dbReference>
<dbReference type="Pfam" id="PF21174">
    <property type="entry name" value="Glce_b_sandwich"/>
    <property type="match status" value="1"/>
</dbReference>
<dbReference type="AlphaFoldDB" id="A0A836ADW3"/>
<keyword evidence="9" id="KW-1133">Transmembrane helix</keyword>
<comment type="caution">
    <text evidence="15">The sequence shown here is derived from an EMBL/GenBank/DDBJ whole genome shotgun (WGS) entry which is preliminary data.</text>
</comment>
<keyword evidence="11" id="KW-0413">Isomerase</keyword>
<evidence type="ECO:0000256" key="9">
    <source>
        <dbReference type="ARBA" id="ARBA00022989"/>
    </source>
</evidence>
<keyword evidence="7" id="KW-0812">Transmembrane</keyword>
<dbReference type="InterPro" id="IPR010598">
    <property type="entry name" value="C5-epim_C"/>
</dbReference>
<evidence type="ECO:0000256" key="2">
    <source>
        <dbReference type="ARBA" id="ARBA00004606"/>
    </source>
</evidence>
<dbReference type="EMBL" id="JAEMGP010000007">
    <property type="protein sequence ID" value="KAG5206269.1"/>
    <property type="molecule type" value="Genomic_DNA"/>
</dbReference>
<dbReference type="InterPro" id="IPR039721">
    <property type="entry name" value="C5-epimerase"/>
</dbReference>
<dbReference type="PANTHER" id="PTHR13174">
    <property type="entry name" value="D-GLUCURONYL C5-EPIMERASE"/>
    <property type="match status" value="1"/>
</dbReference>
<evidence type="ECO:0000256" key="10">
    <source>
        <dbReference type="ARBA" id="ARBA00023136"/>
    </source>
</evidence>
<evidence type="ECO:0000256" key="8">
    <source>
        <dbReference type="ARBA" id="ARBA00022968"/>
    </source>
</evidence>
<reference evidence="15 16" key="1">
    <citation type="submission" date="2020-12" db="EMBL/GenBank/DDBJ databases">
        <title>De novo assembly of Tibetan sheep genome.</title>
        <authorList>
            <person name="Li X."/>
        </authorList>
    </citation>
    <scope>NUCLEOTIDE SEQUENCE [LARGE SCALE GENOMIC DNA]</scope>
    <source>
        <tissue evidence="15">Heart</tissue>
    </source>
</reference>
<dbReference type="InterPro" id="IPR059154">
    <property type="entry name" value="Glce_b_sandwich"/>
</dbReference>
<evidence type="ECO:0000256" key="12">
    <source>
        <dbReference type="ARBA" id="ARBA00037847"/>
    </source>
</evidence>
<comment type="pathway">
    <text evidence="3">Glycan metabolism; heparin biosynthesis.</text>
</comment>
<proteinExistence type="inferred from homology"/>
<protein>
    <recommendedName>
        <fullName evidence="6">heparosan-N-sulfate-glucuronate 5-epimerase</fullName>
        <ecNumber evidence="6">5.1.3.17</ecNumber>
    </recommendedName>
</protein>
<evidence type="ECO:0000256" key="5">
    <source>
        <dbReference type="ARBA" id="ARBA00005584"/>
    </source>
</evidence>
<evidence type="ECO:0000256" key="1">
    <source>
        <dbReference type="ARBA" id="ARBA00000434"/>
    </source>
</evidence>
<keyword evidence="8" id="KW-0735">Signal-anchor</keyword>
<dbReference type="GO" id="GO:0005794">
    <property type="term" value="C:Golgi apparatus"/>
    <property type="evidence" value="ECO:0007669"/>
    <property type="project" value="TreeGrafter"/>
</dbReference>
<comment type="subcellular location">
    <subcellularLocation>
        <location evidence="12">Endomembrane system</location>
        <topology evidence="12">Single-pass membrane protein</topology>
    </subcellularLocation>
    <subcellularLocation>
        <location evidence="2">Membrane</location>
        <topology evidence="2">Single-pass type II membrane protein</topology>
    </subcellularLocation>
</comment>
<dbReference type="PANTHER" id="PTHR13174:SF3">
    <property type="entry name" value="D-GLUCURONYL C5-EPIMERASE"/>
    <property type="match status" value="1"/>
</dbReference>
<dbReference type="UniPathway" id="UPA00862"/>
<dbReference type="GO" id="GO:0030210">
    <property type="term" value="P:heparin proteoglycan biosynthetic process"/>
    <property type="evidence" value="ECO:0007669"/>
    <property type="project" value="UniProtKB-UniPathway"/>
</dbReference>
<comment type="similarity">
    <text evidence="5">Belongs to the D-glucuronyl C5-epimerase family.</text>
</comment>
<evidence type="ECO:0000313" key="15">
    <source>
        <dbReference type="EMBL" id="KAG5206269.1"/>
    </source>
</evidence>
<comment type="pathway">
    <text evidence="4">Glycan metabolism; heparan sulfate biosynthesis.</text>
</comment>
<evidence type="ECO:0000256" key="11">
    <source>
        <dbReference type="ARBA" id="ARBA00023235"/>
    </source>
</evidence>
<dbReference type="Pfam" id="PF06662">
    <property type="entry name" value="C5-epim_C"/>
    <property type="match status" value="1"/>
</dbReference>
<evidence type="ECO:0000259" key="14">
    <source>
        <dbReference type="Pfam" id="PF21174"/>
    </source>
</evidence>